<dbReference type="Proteomes" id="UP000501346">
    <property type="component" value="Chromosome ScXIV"/>
</dbReference>
<evidence type="ECO:0000256" key="3">
    <source>
        <dbReference type="ARBA" id="ARBA00018145"/>
    </source>
</evidence>
<evidence type="ECO:0000256" key="6">
    <source>
        <dbReference type="ARBA" id="ARBA00022776"/>
    </source>
</evidence>
<feature type="region of interest" description="Disordered" evidence="9">
    <location>
        <begin position="1"/>
        <end position="20"/>
    </location>
</feature>
<dbReference type="PRINTS" id="PR02099">
    <property type="entry name" value="PROTEINIBD2"/>
</dbReference>
<gene>
    <name evidence="10" type="primary">IBD2_1</name>
    <name evidence="10" type="ORF">GRS66_004374</name>
</gene>
<comment type="subcellular location">
    <subcellularLocation>
        <location evidence="1">Cytoplasm</location>
        <location evidence="1">Cytoskeleton</location>
        <location evidence="1">Spindle pole</location>
    </subcellularLocation>
</comment>
<evidence type="ECO:0000256" key="5">
    <source>
        <dbReference type="ARBA" id="ARBA00022618"/>
    </source>
</evidence>
<organism evidence="10 11">
    <name type="scientific">Saccharomyces pastorianus</name>
    <name type="common">Lager yeast</name>
    <name type="synonym">Saccharomyces cerevisiae x Saccharomyces eubayanus</name>
    <dbReference type="NCBI Taxonomy" id="27292"/>
    <lineage>
        <taxon>Eukaryota</taxon>
        <taxon>Fungi</taxon>
        <taxon>Dikarya</taxon>
        <taxon>Ascomycota</taxon>
        <taxon>Saccharomycotina</taxon>
        <taxon>Saccharomycetes</taxon>
        <taxon>Saccharomycetales</taxon>
        <taxon>Saccharomycetaceae</taxon>
        <taxon>Saccharomyces</taxon>
    </lineage>
</organism>
<dbReference type="GO" id="GO:0000922">
    <property type="term" value="C:spindle pole"/>
    <property type="evidence" value="ECO:0007669"/>
    <property type="project" value="UniProtKB-SubCell"/>
</dbReference>
<evidence type="ECO:0000256" key="4">
    <source>
        <dbReference type="ARBA" id="ARBA00022490"/>
    </source>
</evidence>
<evidence type="ECO:0000256" key="2">
    <source>
        <dbReference type="ARBA" id="ARBA00008285"/>
    </source>
</evidence>
<comment type="similarity">
    <text evidence="2">Belongs to the IBD2 family.</text>
</comment>
<evidence type="ECO:0000256" key="9">
    <source>
        <dbReference type="SAM" id="MobiDB-lite"/>
    </source>
</evidence>
<keyword evidence="7" id="KW-0206">Cytoskeleton</keyword>
<evidence type="ECO:0000256" key="1">
    <source>
        <dbReference type="ARBA" id="ARBA00004647"/>
    </source>
</evidence>
<keyword evidence="6" id="KW-0498">Mitosis</keyword>
<dbReference type="EMBL" id="CP048995">
    <property type="protein sequence ID" value="QID81974.1"/>
    <property type="molecule type" value="Genomic_DNA"/>
</dbReference>
<keyword evidence="5" id="KW-0132">Cell division</keyword>
<name>A0A6C1E0C9_SACPS</name>
<dbReference type="GO" id="GO:0007094">
    <property type="term" value="P:mitotic spindle assembly checkpoint signaling"/>
    <property type="evidence" value="ECO:0007669"/>
    <property type="project" value="InterPro"/>
</dbReference>
<proteinExistence type="inferred from homology"/>
<reference evidence="10 11" key="1">
    <citation type="journal article" date="2019" name="BMC Genomics">
        <title>Chromosome level assembly and comparative genome analysis confirm lager-brewing yeasts originated from a single hybridization.</title>
        <authorList>
            <person name="Salazar A.N."/>
            <person name="Gorter de Vries A.R."/>
            <person name="van den Broek M."/>
            <person name="Brouwers N."/>
            <person name="de la Torre Cortes P."/>
            <person name="Kuijpers N.G.A."/>
            <person name="Daran J.G."/>
            <person name="Abeel T."/>
        </authorList>
    </citation>
    <scope>NUCLEOTIDE SEQUENCE [LARGE SCALE GENOMIC DNA]</scope>
    <source>
        <strain evidence="10 11">CBS 1483</strain>
    </source>
</reference>
<keyword evidence="8" id="KW-0131">Cell cycle</keyword>
<protein>
    <recommendedName>
        <fullName evidence="3">Protein IBD2</fullName>
    </recommendedName>
</protein>
<keyword evidence="4" id="KW-0963">Cytoplasm</keyword>
<feature type="compositionally biased region" description="Polar residues" evidence="9">
    <location>
        <begin position="1"/>
        <end position="14"/>
    </location>
</feature>
<dbReference type="GO" id="GO:0051301">
    <property type="term" value="P:cell division"/>
    <property type="evidence" value="ECO:0007669"/>
    <property type="project" value="UniProtKB-KW"/>
</dbReference>
<dbReference type="InterPro" id="IPR026231">
    <property type="entry name" value="IBD2"/>
</dbReference>
<dbReference type="OrthoDB" id="4057723at2759"/>
<dbReference type="AlphaFoldDB" id="A0A6C1E0C9"/>
<feature type="region of interest" description="Disordered" evidence="9">
    <location>
        <begin position="223"/>
        <end position="249"/>
    </location>
</feature>
<evidence type="ECO:0000256" key="7">
    <source>
        <dbReference type="ARBA" id="ARBA00023212"/>
    </source>
</evidence>
<evidence type="ECO:0000313" key="11">
    <source>
        <dbReference type="Proteomes" id="UP000501346"/>
    </source>
</evidence>
<keyword evidence="11" id="KW-1185">Reference proteome</keyword>
<feature type="compositionally biased region" description="Basic residues" evidence="9">
    <location>
        <begin position="232"/>
        <end position="249"/>
    </location>
</feature>
<evidence type="ECO:0000313" key="10">
    <source>
        <dbReference type="EMBL" id="QID81974.1"/>
    </source>
</evidence>
<accession>A0A6C1E0C9</accession>
<evidence type="ECO:0000256" key="8">
    <source>
        <dbReference type="ARBA" id="ARBA00023306"/>
    </source>
</evidence>
<sequence>MTPTNQSSGTTNASVEVLSEDGPMPINVMMQEGVKALTKILSNQLQDRQAFQNAPHAMQFVIRNGGKALSNARLEELKDALPKMDSLSLEDELAKIDGQSAYHIDSAEEKETFESKIGQIASRNSADFIIEEDLQNILDDDLKDSELNLDGEEAEIIFDYESQELDTPDGIGEKISQMIESVLPGGFGSEEQGGLRTVTNVEDLDVAEEVTDIDHDTVDAARLHGDGQHSISSRKHSRSKNSKKNGHVRRHDFYDESRDHKSCCPHHHYENLSKLRNYYYHDFEYISKTENRVPDFSVLVNESSPMCLFCEYYMVFGEPPRNMIKWYNRTFGYNRMPNPPRDEQDSRKRNR</sequence>